<name>A0A427Y0T3_9TREE</name>
<keyword evidence="3" id="KW-1185">Reference proteome</keyword>
<protein>
    <submittedName>
        <fullName evidence="2">Uncharacterized protein</fullName>
    </submittedName>
</protein>
<feature type="region of interest" description="Disordered" evidence="1">
    <location>
        <begin position="384"/>
        <end position="411"/>
    </location>
</feature>
<feature type="region of interest" description="Disordered" evidence="1">
    <location>
        <begin position="303"/>
        <end position="333"/>
    </location>
</feature>
<feature type="region of interest" description="Disordered" evidence="1">
    <location>
        <begin position="185"/>
        <end position="223"/>
    </location>
</feature>
<accession>A0A427Y0T3</accession>
<gene>
    <name evidence="2" type="ORF">EHS24_006252</name>
</gene>
<evidence type="ECO:0000313" key="3">
    <source>
        <dbReference type="Proteomes" id="UP000279236"/>
    </source>
</evidence>
<dbReference type="AlphaFoldDB" id="A0A427Y0T3"/>
<proteinExistence type="predicted"/>
<dbReference type="RefSeq" id="XP_028478176.1">
    <property type="nucleotide sequence ID" value="XM_028621724.1"/>
</dbReference>
<feature type="compositionally biased region" description="Basic and acidic residues" evidence="1">
    <location>
        <begin position="190"/>
        <end position="210"/>
    </location>
</feature>
<reference evidence="2 3" key="1">
    <citation type="submission" date="2018-11" db="EMBL/GenBank/DDBJ databases">
        <title>Genome sequence of Apiotrichum porosum DSM 27194.</title>
        <authorList>
            <person name="Aliyu H."/>
            <person name="Gorte O."/>
            <person name="Ochsenreither K."/>
        </authorList>
    </citation>
    <scope>NUCLEOTIDE SEQUENCE [LARGE SCALE GENOMIC DNA]</scope>
    <source>
        <strain evidence="2 3">DSM 27194</strain>
    </source>
</reference>
<dbReference type="EMBL" id="RSCE01000003">
    <property type="protein sequence ID" value="RSH84728.1"/>
    <property type="molecule type" value="Genomic_DNA"/>
</dbReference>
<evidence type="ECO:0000256" key="1">
    <source>
        <dbReference type="SAM" id="MobiDB-lite"/>
    </source>
</evidence>
<feature type="compositionally biased region" description="Basic residues" evidence="1">
    <location>
        <begin position="386"/>
        <end position="405"/>
    </location>
</feature>
<evidence type="ECO:0000313" key="2">
    <source>
        <dbReference type="EMBL" id="RSH84728.1"/>
    </source>
</evidence>
<organism evidence="2 3">
    <name type="scientific">Apiotrichum porosum</name>
    <dbReference type="NCBI Taxonomy" id="105984"/>
    <lineage>
        <taxon>Eukaryota</taxon>
        <taxon>Fungi</taxon>
        <taxon>Dikarya</taxon>
        <taxon>Basidiomycota</taxon>
        <taxon>Agaricomycotina</taxon>
        <taxon>Tremellomycetes</taxon>
        <taxon>Trichosporonales</taxon>
        <taxon>Trichosporonaceae</taxon>
        <taxon>Apiotrichum</taxon>
    </lineage>
</organism>
<comment type="caution">
    <text evidence="2">The sequence shown here is derived from an EMBL/GenBank/DDBJ whole genome shotgun (WGS) entry which is preliminary data.</text>
</comment>
<dbReference type="GeneID" id="39590795"/>
<sequence length="447" mass="48824">MDPAIAAGALQRVLDAQARLANEPFDLYAPHLAASVPPPPMPDREGYVAEQAKIPYKIAREGYRRPDGTPADVPNLSIFQKGGADPPLGKLFKYLSHIDCQGSPNVYWSDDGKSFYAKNSPKVMTRGWPSTSLDGRTRRGTLSTIATLCDSKRARDKQCCNAMADGLGVSWAGFTGILRHYGFDTPPSIHPRDDPNKAADMEPERLESAKKKSTKKRFSQNQSTGAAYLLSSDSEEESDAARPIQLLYTAHLGLSFKALSLLLGKGGYRFKSLHGRTSSRIPSSLPPLELTRGEYRRACRMKVPKKDATKARKPYATTEEDDEDHLGDDAIHSCDDDLGGQLGKFRDQGLDLAEAGPSKRPRPVYDFTPTVLIDDSDDELSAPTVKAKKAKKAKQPKKAQSRKGKEKVVDSDSDFEMILLLIWNPKATKATTAPVSGLTVAAKPPAI</sequence>
<dbReference type="Proteomes" id="UP000279236">
    <property type="component" value="Unassembled WGS sequence"/>
</dbReference>